<evidence type="ECO:0000313" key="2">
    <source>
        <dbReference type="EnsemblPlants" id="PGSC0003DMT400091601"/>
    </source>
</evidence>
<name>M1DMZ9_SOLTU</name>
<dbReference type="HOGENOM" id="CLU_029307_11_1_1"/>
<feature type="region of interest" description="Disordered" evidence="1">
    <location>
        <begin position="81"/>
        <end position="102"/>
    </location>
</feature>
<reference evidence="2" key="2">
    <citation type="submission" date="2015-06" db="UniProtKB">
        <authorList>
            <consortium name="EnsemblPlants"/>
        </authorList>
    </citation>
    <scope>IDENTIFICATION</scope>
    <source>
        <strain evidence="2">DM1-3 516 R44</strain>
    </source>
</reference>
<keyword evidence="3" id="KW-1185">Reference proteome</keyword>
<dbReference type="AlphaFoldDB" id="M1DMZ9"/>
<evidence type="ECO:0008006" key="4">
    <source>
        <dbReference type="Google" id="ProtNLM"/>
    </source>
</evidence>
<dbReference type="Gramene" id="PGSC0003DMT400091601">
    <property type="protein sequence ID" value="PGSC0003DMT400091601"/>
    <property type="gene ID" value="PGSC0003DMG400041172"/>
</dbReference>
<accession>M1DMZ9</accession>
<evidence type="ECO:0000256" key="1">
    <source>
        <dbReference type="SAM" id="MobiDB-lite"/>
    </source>
</evidence>
<organism evidence="2 3">
    <name type="scientific">Solanum tuberosum</name>
    <name type="common">Potato</name>
    <dbReference type="NCBI Taxonomy" id="4113"/>
    <lineage>
        <taxon>Eukaryota</taxon>
        <taxon>Viridiplantae</taxon>
        <taxon>Streptophyta</taxon>
        <taxon>Embryophyta</taxon>
        <taxon>Tracheophyta</taxon>
        <taxon>Spermatophyta</taxon>
        <taxon>Magnoliopsida</taxon>
        <taxon>eudicotyledons</taxon>
        <taxon>Gunneridae</taxon>
        <taxon>Pentapetalae</taxon>
        <taxon>asterids</taxon>
        <taxon>lamiids</taxon>
        <taxon>Solanales</taxon>
        <taxon>Solanaceae</taxon>
        <taxon>Solanoideae</taxon>
        <taxon>Solaneae</taxon>
        <taxon>Solanum</taxon>
    </lineage>
</organism>
<dbReference type="Proteomes" id="UP000011115">
    <property type="component" value="Unassembled WGS sequence"/>
</dbReference>
<dbReference type="InParanoid" id="M1DMZ9"/>
<feature type="region of interest" description="Disordered" evidence="1">
    <location>
        <begin position="11"/>
        <end position="41"/>
    </location>
</feature>
<reference evidence="3" key="1">
    <citation type="journal article" date="2011" name="Nature">
        <title>Genome sequence and analysis of the tuber crop potato.</title>
        <authorList>
            <consortium name="The Potato Genome Sequencing Consortium"/>
        </authorList>
    </citation>
    <scope>NUCLEOTIDE SEQUENCE [LARGE SCALE GENOMIC DNA]</scope>
    <source>
        <strain evidence="3">cv. DM1-3 516 R44</strain>
    </source>
</reference>
<dbReference type="PaxDb" id="4113-PGSC0003DMT400091601"/>
<proteinExistence type="predicted"/>
<sequence length="135" mass="14662">MSMVFGTVEIPDLPEMPPTTAEHEGRMEKTVEPELEAETDKEMFKETEGAADEDLTETKAAMIDAVVQASLENSLFAVSSGAGSSRMTLGNETQVQTDTPSTDAQIDGATAQTGSPFYLHLFLYFFSPLDIFICI</sequence>
<protein>
    <recommendedName>
        <fullName evidence="4">Polyprotein protein</fullName>
    </recommendedName>
</protein>
<dbReference type="EnsemblPlants" id="PGSC0003DMT400091601">
    <property type="protein sequence ID" value="PGSC0003DMT400091601"/>
    <property type="gene ID" value="PGSC0003DMG400041172"/>
</dbReference>
<feature type="compositionally biased region" description="Basic and acidic residues" evidence="1">
    <location>
        <begin position="21"/>
        <end position="41"/>
    </location>
</feature>
<evidence type="ECO:0000313" key="3">
    <source>
        <dbReference type="Proteomes" id="UP000011115"/>
    </source>
</evidence>